<evidence type="ECO:0000256" key="3">
    <source>
        <dbReference type="ARBA" id="ARBA00022833"/>
    </source>
</evidence>
<dbReference type="InterPro" id="IPR023393">
    <property type="entry name" value="START-like_dom_sf"/>
</dbReference>
<dbReference type="Gene3D" id="3.30.530.20">
    <property type="match status" value="1"/>
</dbReference>
<feature type="compositionally biased region" description="Polar residues" evidence="5">
    <location>
        <begin position="622"/>
        <end position="634"/>
    </location>
</feature>
<feature type="region of interest" description="Disordered" evidence="5">
    <location>
        <begin position="687"/>
        <end position="707"/>
    </location>
</feature>
<dbReference type="PANTHER" id="PTHR43102:SF2">
    <property type="entry name" value="GAF DOMAIN-CONTAINING PROTEIN"/>
    <property type="match status" value="1"/>
</dbReference>
<organism evidence="7">
    <name type="scientific">Aphanomyces invadans</name>
    <dbReference type="NCBI Taxonomy" id="157072"/>
    <lineage>
        <taxon>Eukaryota</taxon>
        <taxon>Sar</taxon>
        <taxon>Stramenopiles</taxon>
        <taxon>Oomycota</taxon>
        <taxon>Saprolegniomycetes</taxon>
        <taxon>Saprolegniales</taxon>
        <taxon>Verrucalvaceae</taxon>
        <taxon>Aphanomyces</taxon>
    </lineage>
</organism>
<dbReference type="RefSeq" id="XP_008860974.1">
    <property type="nucleotide sequence ID" value="XM_008862752.1"/>
</dbReference>
<sequence length="707" mass="78045">MVRSLPLRSGFFAAPYISETEEAELLTWARTLVSSMHSTDSEWTHSHEKRGVTVSEDRQKGGLFYSIRGVTSVQSSLDDVMDMMISTSTHEFRSMMKMLLKDMSLDSAVIYQRDQNDSESLSIKWFALKNKSPMATSQDFCVLEYAGVLSADYIGGDPSKMVGVCLYESIEQAECPSLFESHRLERGSISKCGYLFRPTDEIGTIEAQFICSIRQPPGVRTTRRSNRATLQCWAESLANIQESVHTRRISRLLTTRENPTWVADHERSCCYLCLKTFTGIRRKHHCRACGEVICKKCSLNNSVDLPSIGLTTMRVCKSCSDGKMSGLPSSASFMTTSSSFDGTGIDDIVLKKSSSDGGSTGRNTSSFSGDQYALAVPSSGTVSAKDGVVPDSVGLAWLSQIAQRDPSKREIVERLIAGFGAAEAGAINSADIPLPDASNAPPEDIYDLLCDLASQALDCKFAVVHILDGNRQWFKSKVTIRESDIGRDFSFCEYPVRKKQAVVVLDTWRDPRFEMNPLVTGPLQVRFLAGAPLFDLDGRCVGAVCVLDSKPRTHLPQAQVALMEKLAHLAMVSMQERREALSKKLAASSRQVVPRHHHISPPVVRPTTGPYEVVDTAYTSTYQRRQLPHSTSSDMVPLHSYTGSNGSHGSYGSSTLVHHVRSQAQLAAQEEQRKMQEQMMELLHQSSITQQTLKSSVKMQSTHSSGD</sequence>
<dbReference type="AlphaFoldDB" id="A0A024UV87"/>
<dbReference type="VEuPathDB" id="FungiDB:H310_00114"/>
<dbReference type="InterPro" id="IPR017455">
    <property type="entry name" value="Znf_FYVE-rel"/>
</dbReference>
<evidence type="ECO:0000256" key="5">
    <source>
        <dbReference type="SAM" id="MobiDB-lite"/>
    </source>
</evidence>
<dbReference type="SUPFAM" id="SSF55961">
    <property type="entry name" value="Bet v1-like"/>
    <property type="match status" value="1"/>
</dbReference>
<dbReference type="Gene3D" id="3.30.40.10">
    <property type="entry name" value="Zinc/RING finger domain, C3HC4 (zinc finger)"/>
    <property type="match status" value="1"/>
</dbReference>
<name>A0A024UV87_9STRA</name>
<evidence type="ECO:0000256" key="4">
    <source>
        <dbReference type="PROSITE-ProRule" id="PRU00091"/>
    </source>
</evidence>
<keyword evidence="3" id="KW-0862">Zinc</keyword>
<feature type="region of interest" description="Disordered" evidence="5">
    <location>
        <begin position="622"/>
        <end position="653"/>
    </location>
</feature>
<dbReference type="STRING" id="157072.A0A024UV87"/>
<dbReference type="InterPro" id="IPR013083">
    <property type="entry name" value="Znf_RING/FYVE/PHD"/>
</dbReference>
<reference evidence="7" key="1">
    <citation type="submission" date="2013-12" db="EMBL/GenBank/DDBJ databases">
        <title>The Genome Sequence of Aphanomyces invadans NJM9701.</title>
        <authorList>
            <consortium name="The Broad Institute Genomics Platform"/>
            <person name="Russ C."/>
            <person name="Tyler B."/>
            <person name="van West P."/>
            <person name="Dieguez-Uribeondo J."/>
            <person name="Young S.K."/>
            <person name="Zeng Q."/>
            <person name="Gargeya S."/>
            <person name="Fitzgerald M."/>
            <person name="Abouelleil A."/>
            <person name="Alvarado L."/>
            <person name="Chapman S.B."/>
            <person name="Gainer-Dewar J."/>
            <person name="Goldberg J."/>
            <person name="Griggs A."/>
            <person name="Gujja S."/>
            <person name="Hansen M."/>
            <person name="Howarth C."/>
            <person name="Imamovic A."/>
            <person name="Ireland A."/>
            <person name="Larimer J."/>
            <person name="McCowan C."/>
            <person name="Murphy C."/>
            <person name="Pearson M."/>
            <person name="Poon T.W."/>
            <person name="Priest M."/>
            <person name="Roberts A."/>
            <person name="Saif S."/>
            <person name="Shea T."/>
            <person name="Sykes S."/>
            <person name="Wortman J."/>
            <person name="Nusbaum C."/>
            <person name="Birren B."/>
        </authorList>
    </citation>
    <scope>NUCLEOTIDE SEQUENCE [LARGE SCALE GENOMIC DNA]</scope>
    <source>
        <strain evidence="7">NJM9701</strain>
    </source>
</reference>
<evidence type="ECO:0000256" key="2">
    <source>
        <dbReference type="ARBA" id="ARBA00022771"/>
    </source>
</evidence>
<feature type="compositionally biased region" description="Low complexity" evidence="5">
    <location>
        <begin position="639"/>
        <end position="653"/>
    </location>
</feature>
<dbReference type="eggNOG" id="KOG1819">
    <property type="taxonomic scope" value="Eukaryota"/>
</dbReference>
<dbReference type="Pfam" id="PF01363">
    <property type="entry name" value="FYVE"/>
    <property type="match status" value="1"/>
</dbReference>
<dbReference type="Gene3D" id="3.30.450.40">
    <property type="match status" value="1"/>
</dbReference>
<dbReference type="EMBL" id="KI913952">
    <property type="protein sequence ID" value="ETW09563.1"/>
    <property type="molecule type" value="Genomic_DNA"/>
</dbReference>
<dbReference type="InterPro" id="IPR011011">
    <property type="entry name" value="Znf_FYVE_PHD"/>
</dbReference>
<dbReference type="InterPro" id="IPR029016">
    <property type="entry name" value="GAF-like_dom_sf"/>
</dbReference>
<feature type="domain" description="FYVE-type" evidence="6">
    <location>
        <begin position="264"/>
        <end position="324"/>
    </location>
</feature>
<evidence type="ECO:0000313" key="7">
    <source>
        <dbReference type="EMBL" id="ETW09563.1"/>
    </source>
</evidence>
<evidence type="ECO:0000259" key="6">
    <source>
        <dbReference type="PROSITE" id="PS50178"/>
    </source>
</evidence>
<accession>A0A024UV87</accession>
<evidence type="ECO:0000256" key="1">
    <source>
        <dbReference type="ARBA" id="ARBA00022723"/>
    </source>
</evidence>
<dbReference type="SMART" id="SM00065">
    <property type="entry name" value="GAF"/>
    <property type="match status" value="1"/>
</dbReference>
<dbReference type="Pfam" id="PF01590">
    <property type="entry name" value="GAF"/>
    <property type="match status" value="1"/>
</dbReference>
<dbReference type="GO" id="GO:0008270">
    <property type="term" value="F:zinc ion binding"/>
    <property type="evidence" value="ECO:0007669"/>
    <property type="project" value="UniProtKB-KW"/>
</dbReference>
<dbReference type="PROSITE" id="PS50178">
    <property type="entry name" value="ZF_FYVE"/>
    <property type="match status" value="1"/>
</dbReference>
<keyword evidence="1" id="KW-0479">Metal-binding</keyword>
<gene>
    <name evidence="7" type="ORF">H310_00114</name>
</gene>
<dbReference type="SMART" id="SM00064">
    <property type="entry name" value="FYVE"/>
    <property type="match status" value="1"/>
</dbReference>
<dbReference type="SUPFAM" id="SSF55781">
    <property type="entry name" value="GAF domain-like"/>
    <property type="match status" value="1"/>
</dbReference>
<dbReference type="InterPro" id="IPR003018">
    <property type="entry name" value="GAF"/>
</dbReference>
<dbReference type="GeneID" id="20077164"/>
<proteinExistence type="predicted"/>
<protein>
    <recommendedName>
        <fullName evidence="6">FYVE-type domain-containing protein</fullName>
    </recommendedName>
</protein>
<dbReference type="PANTHER" id="PTHR43102">
    <property type="entry name" value="SLR1143 PROTEIN"/>
    <property type="match status" value="1"/>
</dbReference>
<dbReference type="OrthoDB" id="303614at2759"/>
<dbReference type="InterPro" id="IPR000306">
    <property type="entry name" value="Znf_FYVE"/>
</dbReference>
<keyword evidence="2 4" id="KW-0863">Zinc-finger</keyword>
<dbReference type="SUPFAM" id="SSF57903">
    <property type="entry name" value="FYVE/PHD zinc finger"/>
    <property type="match status" value="1"/>
</dbReference>